<sequence>MTANNLNLLLTVANALTSAQTFEQQAAALVATGMTQGEAEHWVDVTPLAFARAAYRFHYQGPYPVDKQRDIQGLPPLVDDAVYQQAMRWACDCGAMESINADEFNGIVRLSPEFEVIRGAG</sequence>
<keyword evidence="2" id="KW-1185">Reference proteome</keyword>
<comment type="caution">
    <text evidence="1">The sequence shown here is derived from an EMBL/GenBank/DDBJ whole genome shotgun (WGS) entry which is preliminary data.</text>
</comment>
<dbReference type="EMBL" id="JAEDAH010000096">
    <property type="protein sequence ID" value="MCA6064950.1"/>
    <property type="molecule type" value="Genomic_DNA"/>
</dbReference>
<accession>A0ABS7ZWJ9</accession>
<name>A0ABS7ZWJ9_9GAMM</name>
<dbReference type="RefSeq" id="WP_225676417.1">
    <property type="nucleotide sequence ID" value="NZ_JAEDAH010000096.1"/>
</dbReference>
<evidence type="ECO:0000313" key="1">
    <source>
        <dbReference type="EMBL" id="MCA6064950.1"/>
    </source>
</evidence>
<reference evidence="1 2" key="1">
    <citation type="submission" date="2020-12" db="EMBL/GenBank/DDBJ databases">
        <title>Novel Thalassolituus-related marine hydrocarbonoclastic bacteria mediated algae-derived hydrocarbons mineralization in twilight zone of the northern South China Sea.</title>
        <authorList>
            <person name="Dong C."/>
        </authorList>
    </citation>
    <scope>NUCLEOTIDE SEQUENCE [LARGE SCALE GENOMIC DNA]</scope>
    <source>
        <strain evidence="1 2">IMCC1826</strain>
    </source>
</reference>
<evidence type="ECO:0000313" key="2">
    <source>
        <dbReference type="Proteomes" id="UP000714380"/>
    </source>
</evidence>
<proteinExistence type="predicted"/>
<dbReference type="Proteomes" id="UP000714380">
    <property type="component" value="Unassembled WGS sequence"/>
</dbReference>
<protein>
    <submittedName>
        <fullName evidence="1">Uncharacterized protein</fullName>
    </submittedName>
</protein>
<organism evidence="1 2">
    <name type="scientific">Thalassolituus marinus</name>
    <dbReference type="NCBI Taxonomy" id="671053"/>
    <lineage>
        <taxon>Bacteria</taxon>
        <taxon>Pseudomonadati</taxon>
        <taxon>Pseudomonadota</taxon>
        <taxon>Gammaproteobacteria</taxon>
        <taxon>Oceanospirillales</taxon>
        <taxon>Oceanospirillaceae</taxon>
        <taxon>Thalassolituus</taxon>
    </lineage>
</organism>
<gene>
    <name evidence="1" type="ORF">I9W95_15180</name>
</gene>